<dbReference type="AlphaFoldDB" id="A0A977PXD4"/>
<protein>
    <submittedName>
        <fullName evidence="1">Uncharacterized protein</fullName>
    </submittedName>
</protein>
<accession>A0A977PXD4</accession>
<proteinExistence type="predicted"/>
<gene>
    <name evidence="1" type="ORF">KA717_10120</name>
</gene>
<name>A0A977PXD4_9CYAN</name>
<evidence type="ECO:0000313" key="1">
    <source>
        <dbReference type="EMBL" id="UXE62996.1"/>
    </source>
</evidence>
<dbReference type="EMBL" id="CP073041">
    <property type="protein sequence ID" value="UXE62996.1"/>
    <property type="molecule type" value="Genomic_DNA"/>
</dbReference>
<dbReference type="Proteomes" id="UP001065613">
    <property type="component" value="Chromosome"/>
</dbReference>
<organism evidence="1">
    <name type="scientific">Woronichinia naegeliana WA131</name>
    <dbReference type="NCBI Taxonomy" id="2824559"/>
    <lineage>
        <taxon>Bacteria</taxon>
        <taxon>Bacillati</taxon>
        <taxon>Cyanobacteriota</taxon>
        <taxon>Cyanophyceae</taxon>
        <taxon>Synechococcales</taxon>
        <taxon>Coelosphaeriaceae</taxon>
        <taxon>Woronichinia</taxon>
    </lineage>
</organism>
<sequence>MDSVQYKLFLSNKFNSSLEQLLKTHYKRDKKGHRAFLDLLDEFKKEVVQNPEVGGTLGFPCGEPIDKCQLRKQKWARLPSLSGAARLGRLIYLVDNETKIINLVWIYTHKEYEKQPPDRELHKAIKEAFKDSYLGD</sequence>
<reference evidence="1" key="1">
    <citation type="submission" date="2021-04" db="EMBL/GenBank/DDBJ databases">
        <title>Genome sequence of Woronichinia naegeliana from Washington state freshwater lake bloom.</title>
        <authorList>
            <person name="Dreher T.W."/>
        </authorList>
    </citation>
    <scope>NUCLEOTIDE SEQUENCE</scope>
    <source>
        <strain evidence="1">WA131</strain>
    </source>
</reference>
<dbReference type="KEGG" id="wna:KA717_10120"/>